<dbReference type="RefSeq" id="WP_201936913.1">
    <property type="nucleotide sequence ID" value="NZ_JAERSG010000003.1"/>
</dbReference>
<comment type="caution">
    <text evidence="2">The sequence shown here is derived from an EMBL/GenBank/DDBJ whole genome shotgun (WGS) entry which is preliminary data.</text>
</comment>
<dbReference type="Gene3D" id="1.10.1200.10">
    <property type="entry name" value="ACP-like"/>
    <property type="match status" value="1"/>
</dbReference>
<reference evidence="2 3" key="1">
    <citation type="submission" date="2021-01" db="EMBL/GenBank/DDBJ databases">
        <title>Genome seq and assembly of Nocardiodes sp. G10.</title>
        <authorList>
            <person name="Chhetri G."/>
        </authorList>
    </citation>
    <scope>NUCLEOTIDE SEQUENCE [LARGE SCALE GENOMIC DNA]</scope>
    <source>
        <strain evidence="2 3">G10</strain>
    </source>
</reference>
<evidence type="ECO:0000313" key="3">
    <source>
        <dbReference type="Proteomes" id="UP000636918"/>
    </source>
</evidence>
<sequence length="90" mass="9632">MSTSLNHADLVPGISDLLADVLGLDERRRRELTADTELFGALPELDSLSVLELATTLESSYGVTVEDEDFTGDVFGSIGSLARFVADRSA</sequence>
<accession>A0ABS1LC34</accession>
<dbReference type="EMBL" id="JAERSG010000003">
    <property type="protein sequence ID" value="MBL0748522.1"/>
    <property type="molecule type" value="Genomic_DNA"/>
</dbReference>
<proteinExistence type="predicted"/>
<dbReference type="SUPFAM" id="SSF47336">
    <property type="entry name" value="ACP-like"/>
    <property type="match status" value="1"/>
</dbReference>
<organism evidence="2 3">
    <name type="scientific">Nocardioides baculatus</name>
    <dbReference type="NCBI Taxonomy" id="2801337"/>
    <lineage>
        <taxon>Bacteria</taxon>
        <taxon>Bacillati</taxon>
        <taxon>Actinomycetota</taxon>
        <taxon>Actinomycetes</taxon>
        <taxon>Propionibacteriales</taxon>
        <taxon>Nocardioidaceae</taxon>
        <taxon>Nocardioides</taxon>
    </lineage>
</organism>
<protein>
    <recommendedName>
        <fullName evidence="1">Carrier domain-containing protein</fullName>
    </recommendedName>
</protein>
<evidence type="ECO:0000313" key="2">
    <source>
        <dbReference type="EMBL" id="MBL0748522.1"/>
    </source>
</evidence>
<dbReference type="PROSITE" id="PS50075">
    <property type="entry name" value="CARRIER"/>
    <property type="match status" value="1"/>
</dbReference>
<keyword evidence="3" id="KW-1185">Reference proteome</keyword>
<evidence type="ECO:0000259" key="1">
    <source>
        <dbReference type="PROSITE" id="PS50075"/>
    </source>
</evidence>
<gene>
    <name evidence="2" type="ORF">JI751_12955</name>
</gene>
<dbReference type="InterPro" id="IPR036736">
    <property type="entry name" value="ACP-like_sf"/>
</dbReference>
<dbReference type="Pfam" id="PF00550">
    <property type="entry name" value="PP-binding"/>
    <property type="match status" value="1"/>
</dbReference>
<dbReference type="Proteomes" id="UP000636918">
    <property type="component" value="Unassembled WGS sequence"/>
</dbReference>
<feature type="domain" description="Carrier" evidence="1">
    <location>
        <begin position="8"/>
        <end position="89"/>
    </location>
</feature>
<dbReference type="InterPro" id="IPR009081">
    <property type="entry name" value="PP-bd_ACP"/>
</dbReference>
<name>A0ABS1LC34_9ACTN</name>